<gene>
    <name evidence="2" type="ORF">SAMEA4475696_01324</name>
</gene>
<feature type="region of interest" description="Disordered" evidence="1">
    <location>
        <begin position="84"/>
        <end position="112"/>
    </location>
</feature>
<dbReference type="Proteomes" id="UP000242637">
    <property type="component" value="Chromosome 1"/>
</dbReference>
<evidence type="ECO:0000256" key="1">
    <source>
        <dbReference type="SAM" id="MobiDB-lite"/>
    </source>
</evidence>
<dbReference type="InterPro" id="IPR019639">
    <property type="entry name" value="DUF2505"/>
</dbReference>
<dbReference type="OrthoDB" id="3266819at2"/>
<dbReference type="KEGG" id="dco:SAMEA4475696_1324"/>
<dbReference type="EMBL" id="LT906453">
    <property type="protein sequence ID" value="SNV21716.1"/>
    <property type="molecule type" value="Genomic_DNA"/>
</dbReference>
<accession>A0A239VIL1</accession>
<proteinExistence type="predicted"/>
<sequence>MHVHETFLVATTAAEAGRRLTDEAIYHRGAEHIGAHNADVHITQQEDAFNVEATFALPTTGMPSAAARLAGPTLTVRLTQHWESATAEGSRTSSVNITAPGTPVTGNGTLSLRPTGPDSCQLELDADITAAVPLFGPSIEKAAAPALVETIRAIAQEIGTPA</sequence>
<dbReference type="AlphaFoldDB" id="A0A239VIL1"/>
<keyword evidence="3" id="KW-1185">Reference proteome</keyword>
<name>A0A239VIL1_9MICO</name>
<evidence type="ECO:0000313" key="2">
    <source>
        <dbReference type="EMBL" id="SNV21716.1"/>
    </source>
</evidence>
<protein>
    <submittedName>
        <fullName evidence="2">Protein of uncharacterized function (DUF2505)</fullName>
    </submittedName>
</protein>
<evidence type="ECO:0000313" key="3">
    <source>
        <dbReference type="Proteomes" id="UP000242637"/>
    </source>
</evidence>
<organism evidence="2 3">
    <name type="scientific">Dermatophilus congolensis</name>
    <dbReference type="NCBI Taxonomy" id="1863"/>
    <lineage>
        <taxon>Bacteria</taxon>
        <taxon>Bacillati</taxon>
        <taxon>Actinomycetota</taxon>
        <taxon>Actinomycetes</taxon>
        <taxon>Micrococcales</taxon>
        <taxon>Dermatophilaceae</taxon>
        <taxon>Dermatophilus</taxon>
    </lineage>
</organism>
<dbReference type="STRING" id="1121387.GCA_000429885_01987"/>
<dbReference type="RefSeq" id="WP_084441413.1">
    <property type="nucleotide sequence ID" value="NZ_JAAFNI010000001.1"/>
</dbReference>
<reference evidence="2 3" key="1">
    <citation type="submission" date="2017-06" db="EMBL/GenBank/DDBJ databases">
        <authorList>
            <consortium name="Pathogen Informatics"/>
        </authorList>
    </citation>
    <scope>NUCLEOTIDE SEQUENCE [LARGE SCALE GENOMIC DNA]</scope>
    <source>
        <strain evidence="2 3">NCTC13039</strain>
    </source>
</reference>
<dbReference type="GeneID" id="63459549"/>
<dbReference type="Pfam" id="PF10698">
    <property type="entry name" value="DUF2505"/>
    <property type="match status" value="1"/>
</dbReference>